<keyword evidence="4" id="KW-0963">Cytoplasm</keyword>
<gene>
    <name evidence="8" type="ORF">PACTADRAFT_2713</name>
</gene>
<evidence type="ECO:0000256" key="4">
    <source>
        <dbReference type="ARBA" id="ARBA00022490"/>
    </source>
</evidence>
<keyword evidence="9" id="KW-1185">Reference proteome</keyword>
<dbReference type="OrthoDB" id="4086742at2759"/>
<evidence type="ECO:0000256" key="3">
    <source>
        <dbReference type="ARBA" id="ARBA00022448"/>
    </source>
</evidence>
<dbReference type="STRING" id="669874.A0A1E4TXE1"/>
<dbReference type="AlphaFoldDB" id="A0A1E4TXE1"/>
<evidence type="ECO:0008006" key="10">
    <source>
        <dbReference type="Google" id="ProtNLM"/>
    </source>
</evidence>
<evidence type="ECO:0000256" key="6">
    <source>
        <dbReference type="ARBA" id="ARBA00023242"/>
    </source>
</evidence>
<dbReference type="InterPro" id="IPR022784">
    <property type="entry name" value="Ribosome_bgen_Alb1"/>
</dbReference>
<dbReference type="EMBL" id="KV454013">
    <property type="protein sequence ID" value="ODV96420.1"/>
    <property type="molecule type" value="Genomic_DNA"/>
</dbReference>
<proteinExistence type="predicted"/>
<dbReference type="Pfam" id="PF09135">
    <property type="entry name" value="Alb1"/>
    <property type="match status" value="1"/>
</dbReference>
<name>A0A1E4TXE1_PACTA</name>
<organism evidence="8 9">
    <name type="scientific">Pachysolen tannophilus NRRL Y-2460</name>
    <dbReference type="NCBI Taxonomy" id="669874"/>
    <lineage>
        <taxon>Eukaryota</taxon>
        <taxon>Fungi</taxon>
        <taxon>Dikarya</taxon>
        <taxon>Ascomycota</taxon>
        <taxon>Saccharomycotina</taxon>
        <taxon>Pichiomycetes</taxon>
        <taxon>Pachysolenaceae</taxon>
        <taxon>Pachysolen</taxon>
    </lineage>
</organism>
<evidence type="ECO:0000313" key="8">
    <source>
        <dbReference type="EMBL" id="ODV96420.1"/>
    </source>
</evidence>
<accession>A0A1E4TXE1</accession>
<evidence type="ECO:0000256" key="5">
    <source>
        <dbReference type="ARBA" id="ARBA00022517"/>
    </source>
</evidence>
<evidence type="ECO:0000256" key="1">
    <source>
        <dbReference type="ARBA" id="ARBA00004123"/>
    </source>
</evidence>
<evidence type="ECO:0000313" key="9">
    <source>
        <dbReference type="Proteomes" id="UP000094236"/>
    </source>
</evidence>
<keyword evidence="5" id="KW-0690">Ribosome biogenesis</keyword>
<sequence>MPSRNSINKPKDNILRNRKAGTLGKKRAAIRAKGVNSSSRSSMKPSGSSSALALYRQKPSSGSSILTNQTLSAKRLQKIERNKKYVAARNGKTKNGLVSNNNNNNNNNHEMDIDNDDELLRASKAIKTKQSTTSAVREALWKLVEDVANGRQFLTVPTSAEGTTLGGPSF</sequence>
<evidence type="ECO:0000256" key="2">
    <source>
        <dbReference type="ARBA" id="ARBA00004496"/>
    </source>
</evidence>
<dbReference type="GO" id="GO:0042254">
    <property type="term" value="P:ribosome biogenesis"/>
    <property type="evidence" value="ECO:0007669"/>
    <property type="project" value="UniProtKB-KW"/>
</dbReference>
<feature type="compositionally biased region" description="Basic residues" evidence="7">
    <location>
        <begin position="16"/>
        <end position="30"/>
    </location>
</feature>
<feature type="compositionally biased region" description="Low complexity" evidence="7">
    <location>
        <begin position="37"/>
        <end position="50"/>
    </location>
</feature>
<keyword evidence="3" id="KW-0813">Transport</keyword>
<comment type="subcellular location">
    <subcellularLocation>
        <location evidence="2">Cytoplasm</location>
    </subcellularLocation>
    <subcellularLocation>
        <location evidence="1">Nucleus</location>
    </subcellularLocation>
</comment>
<dbReference type="Proteomes" id="UP000094236">
    <property type="component" value="Unassembled WGS sequence"/>
</dbReference>
<protein>
    <recommendedName>
        <fullName evidence="10">Ribosome biogenesis protein ALB1</fullName>
    </recommendedName>
</protein>
<reference evidence="9" key="1">
    <citation type="submission" date="2016-05" db="EMBL/GenBank/DDBJ databases">
        <title>Comparative genomics of biotechnologically important yeasts.</title>
        <authorList>
            <consortium name="DOE Joint Genome Institute"/>
            <person name="Riley R."/>
            <person name="Haridas S."/>
            <person name="Wolfe K.H."/>
            <person name="Lopes M.R."/>
            <person name="Hittinger C.T."/>
            <person name="Goker M."/>
            <person name="Salamov A."/>
            <person name="Wisecaver J."/>
            <person name="Long T.M."/>
            <person name="Aerts A.L."/>
            <person name="Barry K."/>
            <person name="Choi C."/>
            <person name="Clum A."/>
            <person name="Coughlan A.Y."/>
            <person name="Deshpande S."/>
            <person name="Douglass A.P."/>
            <person name="Hanson S.J."/>
            <person name="Klenk H.-P."/>
            <person name="Labutti K."/>
            <person name="Lapidus A."/>
            <person name="Lindquist E."/>
            <person name="Lipzen A."/>
            <person name="Meier-Kolthoff J.P."/>
            <person name="Ohm R.A."/>
            <person name="Otillar R.P."/>
            <person name="Pangilinan J."/>
            <person name="Peng Y."/>
            <person name="Rokas A."/>
            <person name="Rosa C.A."/>
            <person name="Scheuner C."/>
            <person name="Sibirny A.A."/>
            <person name="Slot J.C."/>
            <person name="Stielow J.B."/>
            <person name="Sun H."/>
            <person name="Kurtzman C.P."/>
            <person name="Blackwell M."/>
            <person name="Grigoriev I.V."/>
            <person name="Jeffries T.W."/>
        </authorList>
    </citation>
    <scope>NUCLEOTIDE SEQUENCE [LARGE SCALE GENOMIC DNA]</scope>
    <source>
        <strain evidence="9">NRRL Y-2460</strain>
    </source>
</reference>
<feature type="region of interest" description="Disordered" evidence="7">
    <location>
        <begin position="1"/>
        <end position="52"/>
    </location>
</feature>
<dbReference type="GO" id="GO:0005634">
    <property type="term" value="C:nucleus"/>
    <property type="evidence" value="ECO:0007669"/>
    <property type="project" value="UniProtKB-SubCell"/>
</dbReference>
<keyword evidence="6" id="KW-0539">Nucleus</keyword>
<dbReference type="GO" id="GO:0005737">
    <property type="term" value="C:cytoplasm"/>
    <property type="evidence" value="ECO:0007669"/>
    <property type="project" value="UniProtKB-SubCell"/>
</dbReference>
<evidence type="ECO:0000256" key="7">
    <source>
        <dbReference type="SAM" id="MobiDB-lite"/>
    </source>
</evidence>